<geneLocation type="plasmid" evidence="4 7">
    <name>unnamed2</name>
</geneLocation>
<dbReference type="EMBL" id="MKZQ01000048">
    <property type="protein sequence ID" value="PJN69054.1"/>
    <property type="molecule type" value="Genomic_DNA"/>
</dbReference>
<dbReference type="KEGG" id="bmyo:BG05_5460"/>
<dbReference type="Proteomes" id="UP000596196">
    <property type="component" value="Plasmid unnamed2"/>
</dbReference>
<keyword evidence="1" id="KW-1133">Transmembrane helix</keyword>
<keyword evidence="4" id="KW-0614">Plasmid</keyword>
<dbReference type="Proteomes" id="UP000190696">
    <property type="component" value="Unassembled WGS sequence"/>
</dbReference>
<accession>A0A0B5S472</accession>
<evidence type="ECO:0000313" key="6">
    <source>
        <dbReference type="Proteomes" id="UP000236165"/>
    </source>
</evidence>
<reference evidence="4 7" key="3">
    <citation type="submission" date="2020-12" db="EMBL/GenBank/DDBJ databases">
        <title>FDA dAtabase for Regulatory Grade micrObial Sequences (FDA-ARGOS): Supporting development and validation of Infectious Disease Dx tests.</title>
        <authorList>
            <person name="Nelson B."/>
            <person name="Plummer A."/>
            <person name="Tallon L."/>
            <person name="Sadzewicz L."/>
            <person name="Zhao X."/>
            <person name="Boylan J."/>
            <person name="Ott S."/>
            <person name="Bowen H."/>
            <person name="Vavikolanu K."/>
            <person name="Mehta A."/>
            <person name="Aluvathingal J."/>
            <person name="Nadendla S."/>
            <person name="Myers T."/>
            <person name="Yan Y."/>
            <person name="Sichtig H."/>
        </authorList>
    </citation>
    <scope>NUCLEOTIDE SEQUENCE [LARGE SCALE GENOMIC DNA]</scope>
    <source>
        <strain evidence="4 7">FDAARGOS_924</strain>
        <plasmid evidence="4 7">unnamed2</plasmid>
    </source>
</reference>
<dbReference type="EMBL" id="CP065876">
    <property type="protein sequence ID" value="QQA13571.1"/>
    <property type="molecule type" value="Genomic_DNA"/>
</dbReference>
<evidence type="ECO:0000313" key="5">
    <source>
        <dbReference type="Proteomes" id="UP000190696"/>
    </source>
</evidence>
<evidence type="ECO:0000313" key="4">
    <source>
        <dbReference type="EMBL" id="QQA13571.1"/>
    </source>
</evidence>
<gene>
    <name evidence="3" type="ORF">BACWE_41070</name>
    <name evidence="2" type="ORF">BW900_26965</name>
    <name evidence="4" type="ORF">I6G81_01430</name>
</gene>
<name>A0A0B5S472_BACMY</name>
<sequence length="172" mass="20823">MSEKKFINLEKDPEYVDDYVVFKSTKFGKTYYLDSSVKEYTEYELEEYIMKLEAYKKKRRKKAWMYVGIFVLFCLVLSVIEGYQNDELVKNGKVKEVMVLGKHIEEEYIILKHPTLELFDNNTMKKIWVNQELYDKVYPTDKVRIIEYKGEVKLDPRYEDKDLVIQKYKFGR</sequence>
<reference evidence="2 5" key="2">
    <citation type="submission" date="2017-01" db="EMBL/GenBank/DDBJ databases">
        <title>Bacillus cereus isolates.</title>
        <authorList>
            <person name="Beno S.M."/>
        </authorList>
    </citation>
    <scope>NUCLEOTIDE SEQUENCE [LARGE SCALE GENOMIC DNA]</scope>
    <source>
        <strain evidence="2 5">FSL W7-1108</strain>
    </source>
</reference>
<keyword evidence="1" id="KW-0812">Transmembrane</keyword>
<feature type="transmembrane region" description="Helical" evidence="1">
    <location>
        <begin position="63"/>
        <end position="83"/>
    </location>
</feature>
<keyword evidence="1" id="KW-0472">Membrane</keyword>
<dbReference type="Proteomes" id="UP000236165">
    <property type="component" value="Unassembled WGS sequence"/>
</dbReference>
<proteinExistence type="predicted"/>
<evidence type="ECO:0000313" key="7">
    <source>
        <dbReference type="Proteomes" id="UP000596196"/>
    </source>
</evidence>
<evidence type="ECO:0000313" key="2">
    <source>
        <dbReference type="EMBL" id="OOR03455.1"/>
    </source>
</evidence>
<keyword evidence="7" id="KW-1185">Reference proteome</keyword>
<evidence type="ECO:0000256" key="1">
    <source>
        <dbReference type="SAM" id="Phobius"/>
    </source>
</evidence>
<dbReference type="EMBL" id="MUAI01000043">
    <property type="protein sequence ID" value="OOR03455.1"/>
    <property type="molecule type" value="Genomic_DNA"/>
</dbReference>
<dbReference type="AlphaFoldDB" id="A0A0B5S472"/>
<protein>
    <submittedName>
        <fullName evidence="2">Uncharacterized protein</fullName>
    </submittedName>
</protein>
<dbReference type="RefSeq" id="WP_002191604.1">
    <property type="nucleotide sequence ID" value="NZ_CP009691.1"/>
</dbReference>
<organism evidence="2 5">
    <name type="scientific">Bacillus mycoides</name>
    <dbReference type="NCBI Taxonomy" id="1405"/>
    <lineage>
        <taxon>Bacteria</taxon>
        <taxon>Bacillati</taxon>
        <taxon>Bacillota</taxon>
        <taxon>Bacilli</taxon>
        <taxon>Bacillales</taxon>
        <taxon>Bacillaceae</taxon>
        <taxon>Bacillus</taxon>
        <taxon>Bacillus cereus group</taxon>
    </lineage>
</organism>
<reference evidence="3 6" key="1">
    <citation type="submission" date="2016-10" db="EMBL/GenBank/DDBJ databases">
        <title>Genome Sequence of Bacillus weihenstephanensis GM6LP.</title>
        <authorList>
            <person name="Poehlein A."/>
            <person name="Wemheuer F."/>
            <person name="Hollensteiner J."/>
            <person name="Wemheuer B."/>
        </authorList>
    </citation>
    <scope>NUCLEOTIDE SEQUENCE [LARGE SCALE GENOMIC DNA]</scope>
    <source>
        <strain evidence="3 6">GM6LP</strain>
    </source>
</reference>
<accession>A0A1S9T0B1</accession>
<evidence type="ECO:0000313" key="3">
    <source>
        <dbReference type="EMBL" id="PJN69054.1"/>
    </source>
</evidence>